<keyword evidence="7" id="KW-1185">Reference proteome</keyword>
<dbReference type="InterPro" id="IPR001279">
    <property type="entry name" value="Metallo-B-lactamas"/>
</dbReference>
<organism evidence="6 7">
    <name type="scientific">Micropruina glycogenica</name>
    <dbReference type="NCBI Taxonomy" id="75385"/>
    <lineage>
        <taxon>Bacteria</taxon>
        <taxon>Bacillati</taxon>
        <taxon>Actinomycetota</taxon>
        <taxon>Actinomycetes</taxon>
        <taxon>Propionibacteriales</taxon>
        <taxon>Nocardioidaceae</taxon>
        <taxon>Micropruina</taxon>
    </lineage>
</organism>
<evidence type="ECO:0000256" key="4">
    <source>
        <dbReference type="ARBA" id="ARBA00022833"/>
    </source>
</evidence>
<evidence type="ECO:0000256" key="3">
    <source>
        <dbReference type="ARBA" id="ARBA00022801"/>
    </source>
</evidence>
<dbReference type="GO" id="GO:0046872">
    <property type="term" value="F:metal ion binding"/>
    <property type="evidence" value="ECO:0007669"/>
    <property type="project" value="UniProtKB-KW"/>
</dbReference>
<evidence type="ECO:0000256" key="1">
    <source>
        <dbReference type="ARBA" id="ARBA00001947"/>
    </source>
</evidence>
<sequence>MTAGLWIVPGESADRLARVFLASFPSGPWQANCYVAATAAGRDCVIVDPGVGAADGLRRLVSAHDLTPAGVLLTHGHIDHVASAAELADEYGVPAWIHVADRELLTDPAAGLGPEVAPLLAQLIGDQPLAEPADLRLFDEGVDVAGLSFEVIHAPGHRPGCVMLRTGLAGNDRADQVVFTGDVLFAGSIGRTDLPGGDHAVMLDTLRGPVLGLSDTSALLPGHGPQSLMAAERSSNPYLQADYLGGIR</sequence>
<protein>
    <submittedName>
        <fullName evidence="6">Putative enzyme</fullName>
        <ecNumber evidence="6">3.-.-.-</ecNumber>
    </submittedName>
</protein>
<dbReference type="SMART" id="SM00849">
    <property type="entry name" value="Lactamase_B"/>
    <property type="match status" value="1"/>
</dbReference>
<accession>A0A2N9JG49</accession>
<dbReference type="Pfam" id="PF00753">
    <property type="entry name" value="Lactamase_B"/>
    <property type="match status" value="1"/>
</dbReference>
<reference evidence="6 7" key="1">
    <citation type="submission" date="2018-02" db="EMBL/GenBank/DDBJ databases">
        <authorList>
            <person name="Cohen D.B."/>
            <person name="Kent A.D."/>
        </authorList>
    </citation>
    <scope>NUCLEOTIDE SEQUENCE [LARGE SCALE GENOMIC DNA]</scope>
    <source>
        <strain evidence="6">1</strain>
    </source>
</reference>
<dbReference type="AlphaFoldDB" id="A0A2N9JG49"/>
<keyword evidence="2" id="KW-0479">Metal-binding</keyword>
<comment type="cofactor">
    <cofactor evidence="1">
        <name>Zn(2+)</name>
        <dbReference type="ChEBI" id="CHEBI:29105"/>
    </cofactor>
</comment>
<dbReference type="SUPFAM" id="SSF56281">
    <property type="entry name" value="Metallo-hydrolase/oxidoreductase"/>
    <property type="match status" value="1"/>
</dbReference>
<dbReference type="Proteomes" id="UP000238164">
    <property type="component" value="Chromosome 1"/>
</dbReference>
<dbReference type="GO" id="GO:0016787">
    <property type="term" value="F:hydrolase activity"/>
    <property type="evidence" value="ECO:0007669"/>
    <property type="project" value="UniProtKB-KW"/>
</dbReference>
<dbReference type="CDD" id="cd06262">
    <property type="entry name" value="metallo-hydrolase-like_MBL-fold"/>
    <property type="match status" value="1"/>
</dbReference>
<dbReference type="PANTHER" id="PTHR46233">
    <property type="entry name" value="HYDROXYACYLGLUTATHIONE HYDROLASE GLOC"/>
    <property type="match status" value="1"/>
</dbReference>
<evidence type="ECO:0000313" key="6">
    <source>
        <dbReference type="EMBL" id="SPD86509.1"/>
    </source>
</evidence>
<proteinExistence type="predicted"/>
<dbReference type="PANTHER" id="PTHR46233:SF3">
    <property type="entry name" value="HYDROXYACYLGLUTATHIONE HYDROLASE GLOC"/>
    <property type="match status" value="1"/>
</dbReference>
<gene>
    <name evidence="6" type="ORF">MPLG2_1473</name>
</gene>
<evidence type="ECO:0000256" key="2">
    <source>
        <dbReference type="ARBA" id="ARBA00022723"/>
    </source>
</evidence>
<evidence type="ECO:0000313" key="7">
    <source>
        <dbReference type="Proteomes" id="UP000238164"/>
    </source>
</evidence>
<keyword evidence="4" id="KW-0862">Zinc</keyword>
<dbReference type="EC" id="3.-.-.-" evidence="6"/>
<evidence type="ECO:0000259" key="5">
    <source>
        <dbReference type="SMART" id="SM00849"/>
    </source>
</evidence>
<dbReference type="RefSeq" id="WP_231935886.1">
    <property type="nucleotide sequence ID" value="NZ_BAAAGO010000033.1"/>
</dbReference>
<dbReference type="InterPro" id="IPR051453">
    <property type="entry name" value="MBL_Glyoxalase_II"/>
</dbReference>
<keyword evidence="3 6" id="KW-0378">Hydrolase</keyword>
<dbReference type="Gene3D" id="3.60.15.10">
    <property type="entry name" value="Ribonuclease Z/Hydroxyacylglutathione hydrolase-like"/>
    <property type="match status" value="1"/>
</dbReference>
<dbReference type="EMBL" id="LT985188">
    <property type="protein sequence ID" value="SPD86509.1"/>
    <property type="molecule type" value="Genomic_DNA"/>
</dbReference>
<name>A0A2N9JG49_9ACTN</name>
<feature type="domain" description="Metallo-beta-lactamase" evidence="5">
    <location>
        <begin position="30"/>
        <end position="223"/>
    </location>
</feature>
<dbReference type="KEGG" id="mgg:MPLG2_1473"/>
<dbReference type="InterPro" id="IPR036866">
    <property type="entry name" value="RibonucZ/Hydroxyglut_hydro"/>
</dbReference>